<dbReference type="HOGENOM" id="CLU_2493469_0_0_7"/>
<organism evidence="1 2">
    <name type="scientific">Pelobacter propionicus (strain DSM 2379 / NBRC 103807 / OttBd1)</name>
    <dbReference type="NCBI Taxonomy" id="338966"/>
    <lineage>
        <taxon>Bacteria</taxon>
        <taxon>Pseudomonadati</taxon>
        <taxon>Thermodesulfobacteriota</taxon>
        <taxon>Desulfuromonadia</taxon>
        <taxon>Desulfuromonadales</taxon>
        <taxon>Desulfuromonadaceae</taxon>
        <taxon>Pelobacter</taxon>
    </lineage>
</organism>
<evidence type="ECO:0000313" key="2">
    <source>
        <dbReference type="Proteomes" id="UP000006732"/>
    </source>
</evidence>
<dbReference type="STRING" id="338966.Ppro_2932"/>
<gene>
    <name evidence="1" type="ordered locus">Ppro_2932</name>
</gene>
<dbReference type="RefSeq" id="WP_011736765.1">
    <property type="nucleotide sequence ID" value="NC_008609.1"/>
</dbReference>
<evidence type="ECO:0000313" key="1">
    <source>
        <dbReference type="EMBL" id="ABL00530.1"/>
    </source>
</evidence>
<sequence>MIMNERIDACYNEAFEDAFDFATSLVEREGEKGLSEIRGILRHLYIRQGDDIHGRGEFGDADICATIAAYEQVLSTCEGGLNVPADKSTMGLSS</sequence>
<accession>A1AT59</accession>
<dbReference type="Proteomes" id="UP000006732">
    <property type="component" value="Chromosome"/>
</dbReference>
<keyword evidence="2" id="KW-1185">Reference proteome</keyword>
<dbReference type="OrthoDB" id="1954133at2"/>
<dbReference type="AlphaFoldDB" id="A1AT59"/>
<protein>
    <submittedName>
        <fullName evidence="1">Uncharacterized protein</fullName>
    </submittedName>
</protein>
<name>A1AT59_PELPD</name>
<dbReference type="EMBL" id="CP000482">
    <property type="protein sequence ID" value="ABL00530.1"/>
    <property type="molecule type" value="Genomic_DNA"/>
</dbReference>
<reference evidence="1 2" key="1">
    <citation type="submission" date="2006-10" db="EMBL/GenBank/DDBJ databases">
        <title>Complete sequence of chromosome of Pelobacter propionicus DSM 2379.</title>
        <authorList>
            <consortium name="US DOE Joint Genome Institute"/>
            <person name="Copeland A."/>
            <person name="Lucas S."/>
            <person name="Lapidus A."/>
            <person name="Barry K."/>
            <person name="Detter J.C."/>
            <person name="Glavina del Rio T."/>
            <person name="Hammon N."/>
            <person name="Israni S."/>
            <person name="Dalin E."/>
            <person name="Tice H."/>
            <person name="Pitluck S."/>
            <person name="Saunders E."/>
            <person name="Brettin T."/>
            <person name="Bruce D."/>
            <person name="Han C."/>
            <person name="Tapia R."/>
            <person name="Schmutz J."/>
            <person name="Larimer F."/>
            <person name="Land M."/>
            <person name="Hauser L."/>
            <person name="Kyrpides N."/>
            <person name="Kim E."/>
            <person name="Lovley D."/>
            <person name="Richardson P."/>
        </authorList>
    </citation>
    <scope>NUCLEOTIDE SEQUENCE [LARGE SCALE GENOMIC DNA]</scope>
    <source>
        <strain evidence="2">DSM 2379 / NBRC 103807 / OttBd1</strain>
    </source>
</reference>
<dbReference type="KEGG" id="ppd:Ppro_2932"/>
<proteinExistence type="predicted"/>